<dbReference type="EMBL" id="QKRB01000041">
    <property type="protein sequence ID" value="PZD96244.1"/>
    <property type="molecule type" value="Genomic_DNA"/>
</dbReference>
<dbReference type="Proteomes" id="UP000249522">
    <property type="component" value="Unassembled WGS sequence"/>
</dbReference>
<comment type="caution">
    <text evidence="2">The sequence shown here is derived from an EMBL/GenBank/DDBJ whole genome shotgun (WGS) entry which is preliminary data.</text>
</comment>
<accession>A0A2W1LNZ9</accession>
<keyword evidence="1" id="KW-0732">Signal</keyword>
<dbReference type="Gene3D" id="3.10.450.390">
    <property type="entry name" value="Protein of unknown function DUF3889"/>
    <property type="match status" value="1"/>
</dbReference>
<evidence type="ECO:0000256" key="1">
    <source>
        <dbReference type="SAM" id="SignalP"/>
    </source>
</evidence>
<evidence type="ECO:0000313" key="2">
    <source>
        <dbReference type="EMBL" id="PZD96244.1"/>
    </source>
</evidence>
<feature type="chain" id="PRO_5038775216" description="DUF3889 domain-containing protein" evidence="1">
    <location>
        <begin position="22"/>
        <end position="103"/>
    </location>
</feature>
<evidence type="ECO:0008006" key="4">
    <source>
        <dbReference type="Google" id="ProtNLM"/>
    </source>
</evidence>
<organism evidence="2 3">
    <name type="scientific">Paenibacillus sambharensis</name>
    <dbReference type="NCBI Taxonomy" id="1803190"/>
    <lineage>
        <taxon>Bacteria</taxon>
        <taxon>Bacillati</taxon>
        <taxon>Bacillota</taxon>
        <taxon>Bacilli</taxon>
        <taxon>Bacillales</taxon>
        <taxon>Paenibacillaceae</taxon>
        <taxon>Paenibacillus</taxon>
    </lineage>
</organism>
<dbReference type="Pfam" id="PF13028">
    <property type="entry name" value="DUF3889"/>
    <property type="match status" value="1"/>
</dbReference>
<gene>
    <name evidence="2" type="ORF">DNH61_08550</name>
</gene>
<name>A0A2W1LNZ9_9BACL</name>
<reference evidence="2 3" key="1">
    <citation type="submission" date="2018-06" db="EMBL/GenBank/DDBJ databases">
        <title>Paenibacillus imtechensis sp. nov.</title>
        <authorList>
            <person name="Pinnaka A.K."/>
            <person name="Singh H."/>
            <person name="Kaur M."/>
        </authorList>
    </citation>
    <scope>NUCLEOTIDE SEQUENCE [LARGE SCALE GENOMIC DNA]</scope>
    <source>
        <strain evidence="2 3">SMB1</strain>
    </source>
</reference>
<dbReference type="AlphaFoldDB" id="A0A2W1LNZ9"/>
<proteinExistence type="predicted"/>
<keyword evidence="3" id="KW-1185">Reference proteome</keyword>
<dbReference type="OrthoDB" id="2377048at2"/>
<feature type="signal peptide" evidence="1">
    <location>
        <begin position="1"/>
        <end position="21"/>
    </location>
</feature>
<dbReference type="InterPro" id="IPR024987">
    <property type="entry name" value="DUF3889"/>
</dbReference>
<dbReference type="RefSeq" id="WP_111146242.1">
    <property type="nucleotide sequence ID" value="NZ_QKRB01000041.1"/>
</dbReference>
<protein>
    <recommendedName>
        <fullName evidence="4">DUF3889 domain-containing protein</fullName>
    </recommendedName>
</protein>
<sequence length="103" mass="11635">MGQSFLIKALLACALFMAAGAGMEPEYAKWGRLAMERTAIRYEKASIVDYRYLGRREAGQHKAVESFRLWLRQAGEEFGVVVHISVDTVSSRHTDVVFEEVKP</sequence>
<evidence type="ECO:0000313" key="3">
    <source>
        <dbReference type="Proteomes" id="UP000249522"/>
    </source>
</evidence>